<dbReference type="GO" id="GO:0005886">
    <property type="term" value="C:plasma membrane"/>
    <property type="evidence" value="ECO:0007669"/>
    <property type="project" value="TreeGrafter"/>
</dbReference>
<feature type="transmembrane region" description="Helical" evidence="5">
    <location>
        <begin position="126"/>
        <end position="145"/>
    </location>
</feature>
<evidence type="ECO:0000256" key="5">
    <source>
        <dbReference type="SAM" id="Phobius"/>
    </source>
</evidence>
<evidence type="ECO:0000313" key="7">
    <source>
        <dbReference type="Proteomes" id="UP000030700"/>
    </source>
</evidence>
<dbReference type="Pfam" id="PF00146">
    <property type="entry name" value="NADHdh"/>
    <property type="match status" value="1"/>
</dbReference>
<feature type="transmembrane region" description="Helical" evidence="5">
    <location>
        <begin position="210"/>
        <end position="231"/>
    </location>
</feature>
<evidence type="ECO:0000313" key="6">
    <source>
        <dbReference type="EMBL" id="GAK49628.1"/>
    </source>
</evidence>
<keyword evidence="2 5" id="KW-0812">Transmembrane</keyword>
<gene>
    <name evidence="6" type="ORF">U14_00851</name>
</gene>
<protein>
    <submittedName>
        <fullName evidence="6">Respiratory-chain NADH dehydrogenase subunit 1</fullName>
    </submittedName>
</protein>
<keyword evidence="4 5" id="KW-0472">Membrane</keyword>
<evidence type="ECO:0000256" key="1">
    <source>
        <dbReference type="ARBA" id="ARBA00004141"/>
    </source>
</evidence>
<feature type="transmembrane region" description="Helical" evidence="5">
    <location>
        <begin position="94"/>
        <end position="114"/>
    </location>
</feature>
<dbReference type="Proteomes" id="UP000030700">
    <property type="component" value="Unassembled WGS sequence"/>
</dbReference>
<feature type="transmembrane region" description="Helical" evidence="5">
    <location>
        <begin position="69"/>
        <end position="88"/>
    </location>
</feature>
<feature type="transmembrane region" description="Helical" evidence="5">
    <location>
        <begin position="266"/>
        <end position="287"/>
    </location>
</feature>
<evidence type="ECO:0000256" key="4">
    <source>
        <dbReference type="ARBA" id="ARBA00023136"/>
    </source>
</evidence>
<dbReference type="EMBL" id="DF820455">
    <property type="protein sequence ID" value="GAK49628.1"/>
    <property type="molecule type" value="Genomic_DNA"/>
</dbReference>
<dbReference type="AlphaFoldDB" id="A0A0S6VV94"/>
<feature type="transmembrane region" description="Helical" evidence="5">
    <location>
        <begin position="12"/>
        <end position="30"/>
    </location>
</feature>
<name>A0A0S6VV94_9BACT</name>
<reference evidence="6" key="1">
    <citation type="journal article" date="2015" name="PeerJ">
        <title>First genomic representation of candidate bacterial phylum KSB3 points to enhanced environmental sensing as a trigger of wastewater bulking.</title>
        <authorList>
            <person name="Sekiguchi Y."/>
            <person name="Ohashi A."/>
            <person name="Parks D.H."/>
            <person name="Yamauchi T."/>
            <person name="Tyson G.W."/>
            <person name="Hugenholtz P."/>
        </authorList>
    </citation>
    <scope>NUCLEOTIDE SEQUENCE [LARGE SCALE GENOMIC DNA]</scope>
</reference>
<organism evidence="6">
    <name type="scientific">Candidatus Moduliflexus flocculans</name>
    <dbReference type="NCBI Taxonomy" id="1499966"/>
    <lineage>
        <taxon>Bacteria</taxon>
        <taxon>Candidatus Moduliflexota</taxon>
        <taxon>Candidatus Moduliflexia</taxon>
        <taxon>Candidatus Moduliflexales</taxon>
        <taxon>Candidatus Moduliflexaceae</taxon>
    </lineage>
</organism>
<feature type="transmembrane region" description="Helical" evidence="5">
    <location>
        <begin position="237"/>
        <end position="254"/>
    </location>
</feature>
<accession>A0A0S6VV94</accession>
<keyword evidence="3 5" id="KW-1133">Transmembrane helix</keyword>
<dbReference type="STRING" id="1499966.U14_00851"/>
<evidence type="ECO:0000256" key="3">
    <source>
        <dbReference type="ARBA" id="ARBA00022989"/>
    </source>
</evidence>
<dbReference type="InterPro" id="IPR001694">
    <property type="entry name" value="NADH_UbQ_OxRdtase_su1/FPO"/>
</dbReference>
<dbReference type="PANTHER" id="PTHR43359:SF1">
    <property type="entry name" value="FORMATE HYDROGENLYASE SUBUNIT 4-RELATED"/>
    <property type="match status" value="1"/>
</dbReference>
<keyword evidence="7" id="KW-1185">Reference proteome</keyword>
<proteinExistence type="predicted"/>
<sequence>METITVLDAIGKIGITLFIVPVIGALIMGLDRKITARIQGRYGPPILQPIYDIIKLFQKESVILNFSQIIYAYLHLAFMMLAVLFIVLGQDLLMVLFVLAFSTLSLILGGMSVYSPYSRIGSQREIIQLVSYEPILVLMVIGIYLRNSSFMVKDLTVTGKPLLFSLPLIFMSFFIAMTIKLQKSPFDFATSHHAHQEIVKGVTIEYSGKYLGIIEITHCYEVVLVMAFVVMFWATNVWIGTLLAIICYFLEIIVDNAFARLRTMWMFRYMWTVAFILSLTNLIWLYLWKS</sequence>
<feature type="transmembrane region" description="Helical" evidence="5">
    <location>
        <begin position="161"/>
        <end position="179"/>
    </location>
</feature>
<evidence type="ECO:0000256" key="2">
    <source>
        <dbReference type="ARBA" id="ARBA00022692"/>
    </source>
</evidence>
<dbReference type="InterPro" id="IPR052561">
    <property type="entry name" value="ComplexI_Subunit1"/>
</dbReference>
<dbReference type="PANTHER" id="PTHR43359">
    <property type="entry name" value="FORMATE HYDROGENLYASE SUBUNIT 4"/>
    <property type="match status" value="1"/>
</dbReference>
<comment type="subcellular location">
    <subcellularLocation>
        <location evidence="1">Membrane</location>
        <topology evidence="1">Multi-pass membrane protein</topology>
    </subcellularLocation>
</comment>
<dbReference type="HOGENOM" id="CLU_015134_0_2_0"/>